<feature type="region of interest" description="Disordered" evidence="1">
    <location>
        <begin position="57"/>
        <end position="98"/>
    </location>
</feature>
<dbReference type="Proteomes" id="UP000237673">
    <property type="component" value="Chromosome"/>
</dbReference>
<reference evidence="3 4" key="1">
    <citation type="submission" date="2018-01" db="EMBL/GenBank/DDBJ databases">
        <title>Complete and assembled Genome of Pantoea calida DSM22759T.</title>
        <authorList>
            <person name="Stevens M.J.A."/>
            <person name="Zurfluh K."/>
            <person name="Stephan R."/>
        </authorList>
    </citation>
    <scope>NUCLEOTIDE SEQUENCE [LARGE SCALE GENOMIC DNA]</scope>
    <source>
        <strain evidence="3 4">DSM 22759</strain>
    </source>
</reference>
<evidence type="ECO:0008006" key="5">
    <source>
        <dbReference type="Google" id="ProtNLM"/>
    </source>
</evidence>
<evidence type="ECO:0000256" key="2">
    <source>
        <dbReference type="SAM" id="Phobius"/>
    </source>
</evidence>
<keyword evidence="4" id="KW-1185">Reference proteome</keyword>
<evidence type="ECO:0000313" key="4">
    <source>
        <dbReference type="Proteomes" id="UP000237673"/>
    </source>
</evidence>
<feature type="compositionally biased region" description="Polar residues" evidence="1">
    <location>
        <begin position="66"/>
        <end position="79"/>
    </location>
</feature>
<gene>
    <name evidence="3" type="ORF">C2E16_11705</name>
</gene>
<sequence>MNTLINLFAGGWNYILAGLAVIAALIATYFGGKKVAKTEEKAKADVAEAVRVQNQAEAKSDVEAHNIQSAKEVQQSNAALSDDAARERMRSSKYNSPD</sequence>
<evidence type="ECO:0000256" key="1">
    <source>
        <dbReference type="SAM" id="MobiDB-lite"/>
    </source>
</evidence>
<name>A0ABM6S2H3_9GAMM</name>
<feature type="transmembrane region" description="Helical" evidence="2">
    <location>
        <begin position="12"/>
        <end position="31"/>
    </location>
</feature>
<keyword evidence="2" id="KW-0472">Membrane</keyword>
<organism evidence="3 4">
    <name type="scientific">Mixta calida</name>
    <dbReference type="NCBI Taxonomy" id="665913"/>
    <lineage>
        <taxon>Bacteria</taxon>
        <taxon>Pseudomonadati</taxon>
        <taxon>Pseudomonadota</taxon>
        <taxon>Gammaproteobacteria</taxon>
        <taxon>Enterobacterales</taxon>
        <taxon>Erwiniaceae</taxon>
        <taxon>Mixta</taxon>
    </lineage>
</organism>
<proteinExistence type="predicted"/>
<dbReference type="RefSeq" id="WP_084970689.1">
    <property type="nucleotide sequence ID" value="NZ_CP026378.1"/>
</dbReference>
<accession>A0ABM6S2H3</accession>
<evidence type="ECO:0000313" key="3">
    <source>
        <dbReference type="EMBL" id="AUY25506.1"/>
    </source>
</evidence>
<protein>
    <recommendedName>
        <fullName evidence="5">DUF2681 domain-containing protein</fullName>
    </recommendedName>
</protein>
<keyword evidence="2" id="KW-0812">Transmembrane</keyword>
<keyword evidence="2" id="KW-1133">Transmembrane helix</keyword>
<dbReference type="EMBL" id="CP026378">
    <property type="protein sequence ID" value="AUY25506.1"/>
    <property type="molecule type" value="Genomic_DNA"/>
</dbReference>